<keyword evidence="2" id="KW-1185">Reference proteome</keyword>
<reference evidence="1" key="3">
    <citation type="submission" date="2023-05" db="EMBL/GenBank/DDBJ databases">
        <authorList>
            <person name="Smith C.H."/>
        </authorList>
    </citation>
    <scope>NUCLEOTIDE SEQUENCE</scope>
    <source>
        <strain evidence="1">CHS0354</strain>
        <tissue evidence="1">Mantle</tissue>
    </source>
</reference>
<name>A0AAE0S9Z0_9BIVA</name>
<organism evidence="1 2">
    <name type="scientific">Potamilus streckersoni</name>
    <dbReference type="NCBI Taxonomy" id="2493646"/>
    <lineage>
        <taxon>Eukaryota</taxon>
        <taxon>Metazoa</taxon>
        <taxon>Spiralia</taxon>
        <taxon>Lophotrochozoa</taxon>
        <taxon>Mollusca</taxon>
        <taxon>Bivalvia</taxon>
        <taxon>Autobranchia</taxon>
        <taxon>Heteroconchia</taxon>
        <taxon>Palaeoheterodonta</taxon>
        <taxon>Unionida</taxon>
        <taxon>Unionoidea</taxon>
        <taxon>Unionidae</taxon>
        <taxon>Ambleminae</taxon>
        <taxon>Lampsilini</taxon>
        <taxon>Potamilus</taxon>
    </lineage>
</organism>
<gene>
    <name evidence="1" type="ORF">CHS0354_012097</name>
</gene>
<protein>
    <submittedName>
        <fullName evidence="1">Uncharacterized protein</fullName>
    </submittedName>
</protein>
<dbReference type="AlphaFoldDB" id="A0AAE0S9Z0"/>
<sequence>MEERCKARVLERVSQGYSIFREKAHKLPPWALLVTLSSYRWGVRPPKSVTAAKTAALNGQIR</sequence>
<evidence type="ECO:0000313" key="1">
    <source>
        <dbReference type="EMBL" id="KAK3588051.1"/>
    </source>
</evidence>
<accession>A0AAE0S9Z0</accession>
<proteinExistence type="predicted"/>
<reference evidence="1" key="2">
    <citation type="journal article" date="2021" name="Genome Biol. Evol.">
        <title>Developing a high-quality reference genome for a parasitic bivalve with doubly uniparental inheritance (Bivalvia: Unionida).</title>
        <authorList>
            <person name="Smith C.H."/>
        </authorList>
    </citation>
    <scope>NUCLEOTIDE SEQUENCE</scope>
    <source>
        <strain evidence="1">CHS0354</strain>
        <tissue evidence="1">Mantle</tissue>
    </source>
</reference>
<reference evidence="1" key="1">
    <citation type="journal article" date="2021" name="Genome Biol. Evol.">
        <title>A High-Quality Reference Genome for a Parasitic Bivalve with Doubly Uniparental Inheritance (Bivalvia: Unionida).</title>
        <authorList>
            <person name="Smith C.H."/>
        </authorList>
    </citation>
    <scope>NUCLEOTIDE SEQUENCE</scope>
    <source>
        <strain evidence="1">CHS0354</strain>
    </source>
</reference>
<dbReference type="EMBL" id="JAEAOA010000745">
    <property type="protein sequence ID" value="KAK3588051.1"/>
    <property type="molecule type" value="Genomic_DNA"/>
</dbReference>
<dbReference type="Proteomes" id="UP001195483">
    <property type="component" value="Unassembled WGS sequence"/>
</dbReference>
<evidence type="ECO:0000313" key="2">
    <source>
        <dbReference type="Proteomes" id="UP001195483"/>
    </source>
</evidence>
<comment type="caution">
    <text evidence="1">The sequence shown here is derived from an EMBL/GenBank/DDBJ whole genome shotgun (WGS) entry which is preliminary data.</text>
</comment>